<dbReference type="PANTHER" id="PTHR15407:SF32">
    <property type="entry name" value="PROTEIN (MNN4), PUTATIVE (AFU_ORTHOLOGUE AFUA_1G03790)-RELATED"/>
    <property type="match status" value="1"/>
</dbReference>
<dbReference type="GO" id="GO:0009100">
    <property type="term" value="P:glycoprotein metabolic process"/>
    <property type="evidence" value="ECO:0007669"/>
    <property type="project" value="UniProtKB-ARBA"/>
</dbReference>
<dbReference type="EMBL" id="MU007039">
    <property type="protein sequence ID" value="KAF2430441.1"/>
    <property type="molecule type" value="Genomic_DNA"/>
</dbReference>
<feature type="chain" id="PRO_5040144296" description="LicD/FKTN/FKRP nucleotidyltransferase domain-containing protein" evidence="5">
    <location>
        <begin position="20"/>
        <end position="294"/>
    </location>
</feature>
<evidence type="ECO:0000259" key="6">
    <source>
        <dbReference type="Pfam" id="PF04991"/>
    </source>
</evidence>
<keyword evidence="4" id="KW-0472">Membrane</keyword>
<comment type="subcellular location">
    <subcellularLocation>
        <location evidence="1">Membrane</location>
        <topology evidence="1">Single-pass membrane protein</topology>
    </subcellularLocation>
</comment>
<evidence type="ECO:0000313" key="8">
    <source>
        <dbReference type="Proteomes" id="UP000800235"/>
    </source>
</evidence>
<keyword evidence="5" id="KW-0732">Signal</keyword>
<keyword evidence="2" id="KW-0812">Transmembrane</keyword>
<evidence type="ECO:0000256" key="4">
    <source>
        <dbReference type="ARBA" id="ARBA00023136"/>
    </source>
</evidence>
<dbReference type="InterPro" id="IPR009644">
    <property type="entry name" value="FKTN/MNN4/W02B3.4-1"/>
</dbReference>
<evidence type="ECO:0000256" key="1">
    <source>
        <dbReference type="ARBA" id="ARBA00004167"/>
    </source>
</evidence>
<evidence type="ECO:0000256" key="2">
    <source>
        <dbReference type="ARBA" id="ARBA00022692"/>
    </source>
</evidence>
<dbReference type="InterPro" id="IPR007074">
    <property type="entry name" value="LicD/FKTN/FKRP_NTP_transf"/>
</dbReference>
<feature type="domain" description="LicD/FKTN/FKRP nucleotidyltransferase" evidence="6">
    <location>
        <begin position="207"/>
        <end position="249"/>
    </location>
</feature>
<protein>
    <recommendedName>
        <fullName evidence="6">LicD/FKTN/FKRP nucleotidyltransferase domain-containing protein</fullName>
    </recommendedName>
</protein>
<dbReference type="Proteomes" id="UP000800235">
    <property type="component" value="Unassembled WGS sequence"/>
</dbReference>
<organism evidence="7 8">
    <name type="scientific">Tothia fuscella</name>
    <dbReference type="NCBI Taxonomy" id="1048955"/>
    <lineage>
        <taxon>Eukaryota</taxon>
        <taxon>Fungi</taxon>
        <taxon>Dikarya</taxon>
        <taxon>Ascomycota</taxon>
        <taxon>Pezizomycotina</taxon>
        <taxon>Dothideomycetes</taxon>
        <taxon>Pleosporomycetidae</taxon>
        <taxon>Venturiales</taxon>
        <taxon>Cylindrosympodiaceae</taxon>
        <taxon>Tothia</taxon>
    </lineage>
</organism>
<keyword evidence="8" id="KW-1185">Reference proteome</keyword>
<reference evidence="7" key="1">
    <citation type="journal article" date="2020" name="Stud. Mycol.">
        <title>101 Dothideomycetes genomes: a test case for predicting lifestyles and emergence of pathogens.</title>
        <authorList>
            <person name="Haridas S."/>
            <person name="Albert R."/>
            <person name="Binder M."/>
            <person name="Bloem J."/>
            <person name="Labutti K."/>
            <person name="Salamov A."/>
            <person name="Andreopoulos B."/>
            <person name="Baker S."/>
            <person name="Barry K."/>
            <person name="Bills G."/>
            <person name="Bluhm B."/>
            <person name="Cannon C."/>
            <person name="Castanera R."/>
            <person name="Culley D."/>
            <person name="Daum C."/>
            <person name="Ezra D."/>
            <person name="Gonzalez J."/>
            <person name="Henrissat B."/>
            <person name="Kuo A."/>
            <person name="Liang C."/>
            <person name="Lipzen A."/>
            <person name="Lutzoni F."/>
            <person name="Magnuson J."/>
            <person name="Mondo S."/>
            <person name="Nolan M."/>
            <person name="Ohm R."/>
            <person name="Pangilinan J."/>
            <person name="Park H.-J."/>
            <person name="Ramirez L."/>
            <person name="Alfaro M."/>
            <person name="Sun H."/>
            <person name="Tritt A."/>
            <person name="Yoshinaga Y."/>
            <person name="Zwiers L.-H."/>
            <person name="Turgeon B."/>
            <person name="Goodwin S."/>
            <person name="Spatafora J."/>
            <person name="Crous P."/>
            <person name="Grigoriev I."/>
        </authorList>
    </citation>
    <scope>NUCLEOTIDE SEQUENCE</scope>
    <source>
        <strain evidence="7">CBS 130266</strain>
    </source>
</reference>
<evidence type="ECO:0000256" key="3">
    <source>
        <dbReference type="ARBA" id="ARBA00022989"/>
    </source>
</evidence>
<feature type="signal peptide" evidence="5">
    <location>
        <begin position="1"/>
        <end position="19"/>
    </location>
</feature>
<dbReference type="AlphaFoldDB" id="A0A9P4NRN1"/>
<comment type="caution">
    <text evidence="7">The sequence shown here is derived from an EMBL/GenBank/DDBJ whole genome shotgun (WGS) entry which is preliminary data.</text>
</comment>
<sequence>MLFRLPCQLLLAISWLVVGNPVLRKRDADFESVRTRLTKDHSGKGGDPKQKYFHESTFHPHYDGRFAEKVLPNNERHKYLSEMMQTYLSTMNDVGAETWIMHGSLLGWWWNRKIMPWDSDVDVQMSESSIEYLATYYNMTIHHYRLPGTPGGRDYLLEVNPYYVNGSTTDWLNVIDARWIDTESGLFIDITTLRRDREKEQKGLKGHMMCKDKHEYLAADIFPLRDSEFEGTPTKIPYAYAGLLEKEYGSKALTNKNFENHFFDEKKMEWIPNGWLNRHNGGIAANTKPKIKAK</sequence>
<proteinExistence type="predicted"/>
<evidence type="ECO:0000256" key="5">
    <source>
        <dbReference type="SAM" id="SignalP"/>
    </source>
</evidence>
<dbReference type="PANTHER" id="PTHR15407">
    <property type="entry name" value="FUKUTIN-RELATED"/>
    <property type="match status" value="1"/>
</dbReference>
<feature type="domain" description="LicD/FKTN/FKRP nucleotidyltransferase" evidence="6">
    <location>
        <begin position="97"/>
        <end position="200"/>
    </location>
</feature>
<accession>A0A9P4NRN1</accession>
<keyword evidence="3" id="KW-1133">Transmembrane helix</keyword>
<dbReference type="GO" id="GO:0016020">
    <property type="term" value="C:membrane"/>
    <property type="evidence" value="ECO:0007669"/>
    <property type="project" value="UniProtKB-SubCell"/>
</dbReference>
<dbReference type="Pfam" id="PF04991">
    <property type="entry name" value="LicD"/>
    <property type="match status" value="2"/>
</dbReference>
<dbReference type="OrthoDB" id="444255at2759"/>
<name>A0A9P4NRN1_9PEZI</name>
<evidence type="ECO:0000313" key="7">
    <source>
        <dbReference type="EMBL" id="KAF2430441.1"/>
    </source>
</evidence>
<gene>
    <name evidence="7" type="ORF">EJ08DRAFT_243873</name>
</gene>